<keyword evidence="2" id="KW-1185">Reference proteome</keyword>
<dbReference type="RefSeq" id="WP_307247371.1">
    <property type="nucleotide sequence ID" value="NZ_JAUSUZ010000001.1"/>
</dbReference>
<reference evidence="1 2" key="1">
    <citation type="submission" date="2023-07" db="EMBL/GenBank/DDBJ databases">
        <title>Sequencing the genomes of 1000 actinobacteria strains.</title>
        <authorList>
            <person name="Klenk H.-P."/>
        </authorList>
    </citation>
    <scope>NUCLEOTIDE SEQUENCE [LARGE SCALE GENOMIC DNA]</scope>
    <source>
        <strain evidence="1 2">DSM 44709</strain>
    </source>
</reference>
<proteinExistence type="predicted"/>
<sequence>MAVLHFDGLGALDALDASEKGEWMPVPAAAGRAGSPLVQLGVEAGARMGRGRGVTRCNSAVRPATPGRTGWVGCAPRSGVARR</sequence>
<protein>
    <submittedName>
        <fullName evidence="1">Uncharacterized protein</fullName>
    </submittedName>
</protein>
<accession>A0AAE3W6W2</accession>
<gene>
    <name evidence="1" type="ORF">J2S42_007642</name>
</gene>
<evidence type="ECO:0000313" key="2">
    <source>
        <dbReference type="Proteomes" id="UP001240236"/>
    </source>
</evidence>
<dbReference type="AlphaFoldDB" id="A0AAE3W6W2"/>
<comment type="caution">
    <text evidence="1">The sequence shown here is derived from an EMBL/GenBank/DDBJ whole genome shotgun (WGS) entry which is preliminary data.</text>
</comment>
<dbReference type="EMBL" id="JAUSUZ010000001">
    <property type="protein sequence ID" value="MDQ0370973.1"/>
    <property type="molecule type" value="Genomic_DNA"/>
</dbReference>
<organism evidence="1 2">
    <name type="scientific">Catenuloplanes indicus</name>
    <dbReference type="NCBI Taxonomy" id="137267"/>
    <lineage>
        <taxon>Bacteria</taxon>
        <taxon>Bacillati</taxon>
        <taxon>Actinomycetota</taxon>
        <taxon>Actinomycetes</taxon>
        <taxon>Micromonosporales</taxon>
        <taxon>Micromonosporaceae</taxon>
        <taxon>Catenuloplanes</taxon>
    </lineage>
</organism>
<name>A0AAE3W6W2_9ACTN</name>
<dbReference type="Proteomes" id="UP001240236">
    <property type="component" value="Unassembled WGS sequence"/>
</dbReference>
<evidence type="ECO:0000313" key="1">
    <source>
        <dbReference type="EMBL" id="MDQ0370973.1"/>
    </source>
</evidence>